<dbReference type="Proteomes" id="UP000014760">
    <property type="component" value="Unassembled WGS sequence"/>
</dbReference>
<sequence>MEFVLGERDKGEGSVCCESVGGGWAGCDSGESVFDEDKGGVKVAKEDRPWLLDRSLFGPSEEPCPQSWFLSARSLSSVLITTIAIMPGHSPFIRQGVLTKNAFNKYAPFAFVAVTFTAGVWMDRQHVAASNSFCNKSMLFGGRQIKEGEKTWI</sequence>
<protein>
    <submittedName>
        <fullName evidence="1 2">Uncharacterized protein</fullName>
    </submittedName>
</protein>
<evidence type="ECO:0000313" key="1">
    <source>
        <dbReference type="EMBL" id="ELU04205.1"/>
    </source>
</evidence>
<evidence type="ECO:0000313" key="3">
    <source>
        <dbReference type="Proteomes" id="UP000014760"/>
    </source>
</evidence>
<dbReference type="GO" id="GO:0005739">
    <property type="term" value="C:mitochondrion"/>
    <property type="evidence" value="ECO:0007669"/>
    <property type="project" value="InterPro"/>
</dbReference>
<dbReference type="EnsemblMetazoa" id="CapteT207880">
    <property type="protein sequence ID" value="CapteP207880"/>
    <property type="gene ID" value="CapteG207880"/>
</dbReference>
<accession>R7UCU2</accession>
<dbReference type="HOGENOM" id="CLU_1715008_0_0_1"/>
<dbReference type="InterPro" id="IPR012575">
    <property type="entry name" value="NDUB1"/>
</dbReference>
<reference evidence="3" key="1">
    <citation type="submission" date="2012-12" db="EMBL/GenBank/DDBJ databases">
        <authorList>
            <person name="Hellsten U."/>
            <person name="Grimwood J."/>
            <person name="Chapman J.A."/>
            <person name="Shapiro H."/>
            <person name="Aerts A."/>
            <person name="Otillar R.P."/>
            <person name="Terry A.Y."/>
            <person name="Boore J.L."/>
            <person name="Simakov O."/>
            <person name="Marletaz F."/>
            <person name="Cho S.-J."/>
            <person name="Edsinger-Gonzales E."/>
            <person name="Havlak P."/>
            <person name="Kuo D.-H."/>
            <person name="Larsson T."/>
            <person name="Lv J."/>
            <person name="Arendt D."/>
            <person name="Savage R."/>
            <person name="Osoegawa K."/>
            <person name="de Jong P."/>
            <person name="Lindberg D.R."/>
            <person name="Seaver E.C."/>
            <person name="Weisblat D.A."/>
            <person name="Putnam N.H."/>
            <person name="Grigoriev I.V."/>
            <person name="Rokhsar D.S."/>
        </authorList>
    </citation>
    <scope>NUCLEOTIDE SEQUENCE</scope>
    <source>
        <strain evidence="3">I ESC-2004</strain>
    </source>
</reference>
<reference evidence="1 3" key="2">
    <citation type="journal article" date="2013" name="Nature">
        <title>Insights into bilaterian evolution from three spiralian genomes.</title>
        <authorList>
            <person name="Simakov O."/>
            <person name="Marletaz F."/>
            <person name="Cho S.J."/>
            <person name="Edsinger-Gonzales E."/>
            <person name="Havlak P."/>
            <person name="Hellsten U."/>
            <person name="Kuo D.H."/>
            <person name="Larsson T."/>
            <person name="Lv J."/>
            <person name="Arendt D."/>
            <person name="Savage R."/>
            <person name="Osoegawa K."/>
            <person name="de Jong P."/>
            <person name="Grimwood J."/>
            <person name="Chapman J.A."/>
            <person name="Shapiro H."/>
            <person name="Aerts A."/>
            <person name="Otillar R.P."/>
            <person name="Terry A.Y."/>
            <person name="Boore J.L."/>
            <person name="Grigoriev I.V."/>
            <person name="Lindberg D.R."/>
            <person name="Seaver E.C."/>
            <person name="Weisblat D.A."/>
            <person name="Putnam N.H."/>
            <person name="Rokhsar D.S."/>
        </authorList>
    </citation>
    <scope>NUCLEOTIDE SEQUENCE</scope>
    <source>
        <strain evidence="1 3">I ESC-2004</strain>
    </source>
</reference>
<reference evidence="2" key="3">
    <citation type="submission" date="2015-06" db="UniProtKB">
        <authorList>
            <consortium name="EnsemblMetazoa"/>
        </authorList>
    </citation>
    <scope>IDENTIFICATION</scope>
</reference>
<dbReference type="OrthoDB" id="9923602at2759"/>
<dbReference type="Pfam" id="PF08040">
    <property type="entry name" value="NADH_oxidored"/>
    <property type="match status" value="1"/>
</dbReference>
<evidence type="ECO:0000313" key="2">
    <source>
        <dbReference type="EnsemblMetazoa" id="CapteP207880"/>
    </source>
</evidence>
<dbReference type="AlphaFoldDB" id="R7UCU2"/>
<proteinExistence type="predicted"/>
<name>R7UCU2_CAPTE</name>
<keyword evidence="3" id="KW-1185">Reference proteome</keyword>
<gene>
    <name evidence="1" type="ORF">CAPTEDRAFT_207880</name>
</gene>
<dbReference type="EMBL" id="AMQN01008252">
    <property type="status" value="NOT_ANNOTATED_CDS"/>
    <property type="molecule type" value="Genomic_DNA"/>
</dbReference>
<dbReference type="EMBL" id="KB302576">
    <property type="protein sequence ID" value="ELU04205.1"/>
    <property type="molecule type" value="Genomic_DNA"/>
</dbReference>
<organism evidence="1">
    <name type="scientific">Capitella teleta</name>
    <name type="common">Polychaete worm</name>
    <dbReference type="NCBI Taxonomy" id="283909"/>
    <lineage>
        <taxon>Eukaryota</taxon>
        <taxon>Metazoa</taxon>
        <taxon>Spiralia</taxon>
        <taxon>Lophotrochozoa</taxon>
        <taxon>Annelida</taxon>
        <taxon>Polychaeta</taxon>
        <taxon>Sedentaria</taxon>
        <taxon>Scolecida</taxon>
        <taxon>Capitellidae</taxon>
        <taxon>Capitella</taxon>
    </lineage>
</organism>